<evidence type="ECO:0000313" key="4">
    <source>
        <dbReference type="Proteomes" id="UP001596250"/>
    </source>
</evidence>
<dbReference type="Proteomes" id="UP001596250">
    <property type="component" value="Unassembled WGS sequence"/>
</dbReference>
<name>A0ABW1IKY3_9BACL</name>
<sequence>MYYLAACLGLRREEITGLRWEYVDLEKRRLHIVKVRTAAGKDNNVVKEPKTEKSKRTIHIVDEVYDVLVAHKAWQEKQKELLGDLYNDSDYVFVRDDGKPYRVNSVSEHFLDFLRKHDFPRIRLHDLRHTFASVMYEAGVDLKAISEIMGHSDIGTTSRIYTHMFDNTHIEDECHE</sequence>
<keyword evidence="4" id="KW-1185">Reference proteome</keyword>
<evidence type="ECO:0000259" key="2">
    <source>
        <dbReference type="PROSITE" id="PS51898"/>
    </source>
</evidence>
<gene>
    <name evidence="3" type="ORF">ACFPXP_04640</name>
</gene>
<dbReference type="RefSeq" id="WP_379892840.1">
    <property type="nucleotide sequence ID" value="NZ_JBHSQV010000030.1"/>
</dbReference>
<reference evidence="4" key="1">
    <citation type="journal article" date="2019" name="Int. J. Syst. Evol. Microbiol.">
        <title>The Global Catalogue of Microorganisms (GCM) 10K type strain sequencing project: providing services to taxonomists for standard genome sequencing and annotation.</title>
        <authorList>
            <consortium name="The Broad Institute Genomics Platform"/>
            <consortium name="The Broad Institute Genome Sequencing Center for Infectious Disease"/>
            <person name="Wu L."/>
            <person name="Ma J."/>
        </authorList>
    </citation>
    <scope>NUCLEOTIDE SEQUENCE [LARGE SCALE GENOMIC DNA]</scope>
    <source>
        <strain evidence="4">CCM 8749</strain>
    </source>
</reference>
<proteinExistence type="predicted"/>
<dbReference type="PANTHER" id="PTHR30349">
    <property type="entry name" value="PHAGE INTEGRASE-RELATED"/>
    <property type="match status" value="1"/>
</dbReference>
<accession>A0ABW1IKY3</accession>
<dbReference type="EMBL" id="JBHSQV010000030">
    <property type="protein sequence ID" value="MFC5985716.1"/>
    <property type="molecule type" value="Genomic_DNA"/>
</dbReference>
<comment type="caution">
    <text evidence="3">The sequence shown here is derived from an EMBL/GenBank/DDBJ whole genome shotgun (WGS) entry which is preliminary data.</text>
</comment>
<dbReference type="InterPro" id="IPR002104">
    <property type="entry name" value="Integrase_catalytic"/>
</dbReference>
<dbReference type="CDD" id="cd01189">
    <property type="entry name" value="INT_ICEBs1_C_like"/>
    <property type="match status" value="1"/>
</dbReference>
<dbReference type="Gene3D" id="1.10.443.10">
    <property type="entry name" value="Intergrase catalytic core"/>
    <property type="match status" value="1"/>
</dbReference>
<dbReference type="Pfam" id="PF00589">
    <property type="entry name" value="Phage_integrase"/>
    <property type="match status" value="1"/>
</dbReference>
<organism evidence="3 4">
    <name type="scientific">Marinicrinis lubricantis</name>
    <dbReference type="NCBI Taxonomy" id="2086470"/>
    <lineage>
        <taxon>Bacteria</taxon>
        <taxon>Bacillati</taxon>
        <taxon>Bacillota</taxon>
        <taxon>Bacilli</taxon>
        <taxon>Bacillales</taxon>
        <taxon>Paenibacillaceae</taxon>
    </lineage>
</organism>
<dbReference type="InterPro" id="IPR013762">
    <property type="entry name" value="Integrase-like_cat_sf"/>
</dbReference>
<dbReference type="InterPro" id="IPR050090">
    <property type="entry name" value="Tyrosine_recombinase_XerCD"/>
</dbReference>
<dbReference type="PROSITE" id="PS51898">
    <property type="entry name" value="TYR_RECOMBINASE"/>
    <property type="match status" value="1"/>
</dbReference>
<evidence type="ECO:0000256" key="1">
    <source>
        <dbReference type="ARBA" id="ARBA00023172"/>
    </source>
</evidence>
<dbReference type="InterPro" id="IPR011010">
    <property type="entry name" value="DNA_brk_join_enz"/>
</dbReference>
<protein>
    <submittedName>
        <fullName evidence="3">Site-specific integrase</fullName>
    </submittedName>
</protein>
<dbReference type="PANTHER" id="PTHR30349:SF64">
    <property type="entry name" value="PROPHAGE INTEGRASE INTD-RELATED"/>
    <property type="match status" value="1"/>
</dbReference>
<keyword evidence="1" id="KW-0233">DNA recombination</keyword>
<dbReference type="SUPFAM" id="SSF56349">
    <property type="entry name" value="DNA breaking-rejoining enzymes"/>
    <property type="match status" value="1"/>
</dbReference>
<feature type="domain" description="Tyr recombinase" evidence="2">
    <location>
        <begin position="1"/>
        <end position="175"/>
    </location>
</feature>
<evidence type="ECO:0000313" key="3">
    <source>
        <dbReference type="EMBL" id="MFC5985716.1"/>
    </source>
</evidence>